<name>A0A9P6HEL6_9AGAM</name>
<keyword evidence="4" id="KW-1185">Reference proteome</keyword>
<organism evidence="3 4">
    <name type="scientific">Thelephora terrestris</name>
    <dbReference type="NCBI Taxonomy" id="56493"/>
    <lineage>
        <taxon>Eukaryota</taxon>
        <taxon>Fungi</taxon>
        <taxon>Dikarya</taxon>
        <taxon>Basidiomycota</taxon>
        <taxon>Agaricomycotina</taxon>
        <taxon>Agaricomycetes</taxon>
        <taxon>Thelephorales</taxon>
        <taxon>Thelephoraceae</taxon>
        <taxon>Thelephora</taxon>
    </lineage>
</organism>
<reference evidence="3" key="1">
    <citation type="journal article" date="2020" name="Nat. Commun.">
        <title>Large-scale genome sequencing of mycorrhizal fungi provides insights into the early evolution of symbiotic traits.</title>
        <authorList>
            <person name="Miyauchi S."/>
            <person name="Kiss E."/>
            <person name="Kuo A."/>
            <person name="Drula E."/>
            <person name="Kohler A."/>
            <person name="Sanchez-Garcia M."/>
            <person name="Morin E."/>
            <person name="Andreopoulos B."/>
            <person name="Barry K.W."/>
            <person name="Bonito G."/>
            <person name="Buee M."/>
            <person name="Carver A."/>
            <person name="Chen C."/>
            <person name="Cichocki N."/>
            <person name="Clum A."/>
            <person name="Culley D."/>
            <person name="Crous P.W."/>
            <person name="Fauchery L."/>
            <person name="Girlanda M."/>
            <person name="Hayes R.D."/>
            <person name="Keri Z."/>
            <person name="LaButti K."/>
            <person name="Lipzen A."/>
            <person name="Lombard V."/>
            <person name="Magnuson J."/>
            <person name="Maillard F."/>
            <person name="Murat C."/>
            <person name="Nolan M."/>
            <person name="Ohm R.A."/>
            <person name="Pangilinan J."/>
            <person name="Pereira M.F."/>
            <person name="Perotto S."/>
            <person name="Peter M."/>
            <person name="Pfister S."/>
            <person name="Riley R."/>
            <person name="Sitrit Y."/>
            <person name="Stielow J.B."/>
            <person name="Szollosi G."/>
            <person name="Zifcakova L."/>
            <person name="Stursova M."/>
            <person name="Spatafora J.W."/>
            <person name="Tedersoo L."/>
            <person name="Vaario L.M."/>
            <person name="Yamada A."/>
            <person name="Yan M."/>
            <person name="Wang P."/>
            <person name="Xu J."/>
            <person name="Bruns T."/>
            <person name="Baldrian P."/>
            <person name="Vilgalys R."/>
            <person name="Dunand C."/>
            <person name="Henrissat B."/>
            <person name="Grigoriev I.V."/>
            <person name="Hibbett D."/>
            <person name="Nagy L.G."/>
            <person name="Martin F.M."/>
        </authorList>
    </citation>
    <scope>NUCLEOTIDE SEQUENCE</scope>
    <source>
        <strain evidence="3">UH-Tt-Lm1</strain>
    </source>
</reference>
<keyword evidence="2" id="KW-0812">Transmembrane</keyword>
<evidence type="ECO:0000256" key="2">
    <source>
        <dbReference type="SAM" id="Phobius"/>
    </source>
</evidence>
<proteinExistence type="predicted"/>
<evidence type="ECO:0000256" key="1">
    <source>
        <dbReference type="SAM" id="MobiDB-lite"/>
    </source>
</evidence>
<dbReference type="EMBL" id="WIUZ02000007">
    <property type="protein sequence ID" value="KAF9785134.1"/>
    <property type="molecule type" value="Genomic_DNA"/>
</dbReference>
<dbReference type="AlphaFoldDB" id="A0A9P6HEL6"/>
<gene>
    <name evidence="3" type="ORF">BJ322DRAFT_811415</name>
</gene>
<comment type="caution">
    <text evidence="3">The sequence shown here is derived from an EMBL/GenBank/DDBJ whole genome shotgun (WGS) entry which is preliminary data.</text>
</comment>
<feature type="transmembrane region" description="Helical" evidence="2">
    <location>
        <begin position="21"/>
        <end position="40"/>
    </location>
</feature>
<keyword evidence="2" id="KW-1133">Transmembrane helix</keyword>
<evidence type="ECO:0000313" key="3">
    <source>
        <dbReference type="EMBL" id="KAF9785134.1"/>
    </source>
</evidence>
<keyword evidence="2" id="KW-0472">Membrane</keyword>
<accession>A0A9P6HEL6</accession>
<feature type="region of interest" description="Disordered" evidence="1">
    <location>
        <begin position="122"/>
        <end position="147"/>
    </location>
</feature>
<evidence type="ECO:0000313" key="4">
    <source>
        <dbReference type="Proteomes" id="UP000736335"/>
    </source>
</evidence>
<reference evidence="3" key="2">
    <citation type="submission" date="2020-11" db="EMBL/GenBank/DDBJ databases">
        <authorList>
            <consortium name="DOE Joint Genome Institute"/>
            <person name="Kuo A."/>
            <person name="Miyauchi S."/>
            <person name="Kiss E."/>
            <person name="Drula E."/>
            <person name="Kohler A."/>
            <person name="Sanchez-Garcia M."/>
            <person name="Andreopoulos B."/>
            <person name="Barry K.W."/>
            <person name="Bonito G."/>
            <person name="Buee M."/>
            <person name="Carver A."/>
            <person name="Chen C."/>
            <person name="Cichocki N."/>
            <person name="Clum A."/>
            <person name="Culley D."/>
            <person name="Crous P.W."/>
            <person name="Fauchery L."/>
            <person name="Girlanda M."/>
            <person name="Hayes R."/>
            <person name="Keri Z."/>
            <person name="Labutti K."/>
            <person name="Lipzen A."/>
            <person name="Lombard V."/>
            <person name="Magnuson J."/>
            <person name="Maillard F."/>
            <person name="Morin E."/>
            <person name="Murat C."/>
            <person name="Nolan M."/>
            <person name="Ohm R."/>
            <person name="Pangilinan J."/>
            <person name="Pereira M."/>
            <person name="Perotto S."/>
            <person name="Peter M."/>
            <person name="Riley R."/>
            <person name="Sitrit Y."/>
            <person name="Stielow B."/>
            <person name="Szollosi G."/>
            <person name="Zifcakova L."/>
            <person name="Stursova M."/>
            <person name="Spatafora J.W."/>
            <person name="Tedersoo L."/>
            <person name="Vaario L.-M."/>
            <person name="Yamada A."/>
            <person name="Yan M."/>
            <person name="Wang P."/>
            <person name="Xu J."/>
            <person name="Bruns T."/>
            <person name="Baldrian P."/>
            <person name="Vilgalys R."/>
            <person name="Henrissat B."/>
            <person name="Grigoriev I.V."/>
            <person name="Hibbett D."/>
            <person name="Nagy L.G."/>
            <person name="Martin F.M."/>
        </authorList>
    </citation>
    <scope>NUCLEOTIDE SEQUENCE</scope>
    <source>
        <strain evidence="3">UH-Tt-Lm1</strain>
    </source>
</reference>
<dbReference type="Proteomes" id="UP000736335">
    <property type="component" value="Unassembled WGS sequence"/>
</dbReference>
<sequence>MRDRERKRKEKARDGLCALQMNLNTISVVPFLPLSAWALACIWTDIDLHQAERKRTREPRASAAQKSSGVPEPRLNFLTVTYAYRRSMSAPRRSYLFERDLHRPSETPPALDVEPNPHIAMKSSSRRGARSNFSPKRGFSPVSDGKRRQWHAPINRSIYIGAPENIPICHNVASDNDHAFSVSKALFAETAQQELVLVFVRSSRSDSDPPSQILDPGIRLEKFPVLQHSSFDQPDRAASLSVSAHRIG</sequence>
<protein>
    <submittedName>
        <fullName evidence="3">Uncharacterized protein</fullName>
    </submittedName>
</protein>